<dbReference type="AlphaFoldDB" id="A0A5M6C004"/>
<dbReference type="CDD" id="cd00167">
    <property type="entry name" value="SANT"/>
    <property type="match status" value="1"/>
</dbReference>
<feature type="compositionally biased region" description="Basic and acidic residues" evidence="1">
    <location>
        <begin position="71"/>
        <end position="82"/>
    </location>
</feature>
<dbReference type="InterPro" id="IPR009057">
    <property type="entry name" value="Homeodomain-like_sf"/>
</dbReference>
<feature type="compositionally biased region" description="Acidic residues" evidence="1">
    <location>
        <begin position="385"/>
        <end position="395"/>
    </location>
</feature>
<protein>
    <submittedName>
        <fullName evidence="2">Uncharacterized protein</fullName>
    </submittedName>
</protein>
<keyword evidence="3" id="KW-1185">Reference proteome</keyword>
<evidence type="ECO:0000313" key="3">
    <source>
        <dbReference type="Proteomes" id="UP000322225"/>
    </source>
</evidence>
<feature type="compositionally biased region" description="Basic and acidic residues" evidence="1">
    <location>
        <begin position="520"/>
        <end position="533"/>
    </location>
</feature>
<organism evidence="2 3">
    <name type="scientific">Kwoniella shandongensis</name>
    <dbReference type="NCBI Taxonomy" id="1734106"/>
    <lineage>
        <taxon>Eukaryota</taxon>
        <taxon>Fungi</taxon>
        <taxon>Dikarya</taxon>
        <taxon>Basidiomycota</taxon>
        <taxon>Agaricomycotina</taxon>
        <taxon>Tremellomycetes</taxon>
        <taxon>Tremellales</taxon>
        <taxon>Cryptococcaceae</taxon>
        <taxon>Kwoniella</taxon>
    </lineage>
</organism>
<dbReference type="Gene3D" id="1.10.10.60">
    <property type="entry name" value="Homeodomain-like"/>
    <property type="match status" value="1"/>
</dbReference>
<evidence type="ECO:0000313" key="2">
    <source>
        <dbReference type="EMBL" id="WWD22846.1"/>
    </source>
</evidence>
<dbReference type="Pfam" id="PF00249">
    <property type="entry name" value="Myb_DNA-binding"/>
    <property type="match status" value="1"/>
</dbReference>
<reference evidence="2" key="1">
    <citation type="submission" date="2017-08" db="EMBL/GenBank/DDBJ databases">
        <authorList>
            <person name="Cuomo C."/>
            <person name="Billmyre B."/>
            <person name="Heitman J."/>
        </authorList>
    </citation>
    <scope>NUCLEOTIDE SEQUENCE</scope>
    <source>
        <strain evidence="2">CBS 12478</strain>
    </source>
</reference>
<name>A0A5M6C004_9TREE</name>
<sequence>MASVATTTHPPFDIPSPSGPGIGGPSTTPTPNLSMSSPATPQQVETPHTVNLQTPGTTVMDRNGSSSSSSAERERERERMDLEEMYNPNPNGKGKGKSIARNIEEQDDTEEEVGGSGLVDLEAIRRMQNRVEEIERTGDDAGIQRDELLGMFKSLLPPVLDHLPFLQERLSAQKDTIATMQQQSKLSEKIMLVERQRHAAERDSWHAETRAIINQREAEIAAGTRQRKVLDLDVGYHQELEAANKRLEMDNKLMAPRLADTQRQIDKLVNELRLLRSNVVLNTQPLAMPVDSGPSHTPAMPLPQYMPQSERRKSRSPTKGGFGRTTMGDARTEHLLLAAKRVRTMRQADDRVGRLTLAELRKNGVVGPEGGLGYSEGYGGKAESDADEEESEDEEKIIPDRRPSMSVKGKGKIPASAQAPQGTPLLPRAKRSGKRPIQPPPFPETPSKVKTHIAPPTTPGGSNFNDLLRAAEMATRPGTPTPEDRSQHVPLSAMSATRSTTRVREDSMSDRGSPTKRPRRDGWTNGRDDDDHSLPMATQQSESQQSASALDLLAQASQLDVAQSGDMSSQSSGPHLSSAARLGGLLDGGSSPMNQTPEEGGGLGPAIDLTPLHRPAPPPIEDYQIDPSLSLETRPLETPKGRPRSFSNASELATPARGYASSTVYPTPGGENPFDEGTPKQESMAAYASPTGGTVPGLGKYVHLTSSMPARRVRSPYLKWTVEEDELLARAVAIHGEKWDLVSKGVPTRSYHQVRQRWLRKTGAFDKKPSESVHGSSGLAGEDDDTSPTPPSGKKRRKSQV</sequence>
<dbReference type="RefSeq" id="XP_031859883.1">
    <property type="nucleotide sequence ID" value="XM_032005876.1"/>
</dbReference>
<dbReference type="SMART" id="SM00717">
    <property type="entry name" value="SANT"/>
    <property type="match status" value="1"/>
</dbReference>
<accession>A0A5M6C004</accession>
<feature type="region of interest" description="Disordered" evidence="1">
    <location>
        <begin position="287"/>
        <end position="329"/>
    </location>
</feature>
<dbReference type="OrthoDB" id="2143914at2759"/>
<feature type="region of interest" description="Disordered" evidence="1">
    <location>
        <begin position="364"/>
        <end position="698"/>
    </location>
</feature>
<dbReference type="EMBL" id="CP144064">
    <property type="protein sequence ID" value="WWD22846.1"/>
    <property type="molecule type" value="Genomic_DNA"/>
</dbReference>
<dbReference type="SUPFAM" id="SSF46689">
    <property type="entry name" value="Homeodomain-like"/>
    <property type="match status" value="1"/>
</dbReference>
<gene>
    <name evidence="2" type="ORF">CI109_107340</name>
</gene>
<dbReference type="InterPro" id="IPR001005">
    <property type="entry name" value="SANT/Myb"/>
</dbReference>
<feature type="region of interest" description="Disordered" evidence="1">
    <location>
        <begin position="1"/>
        <end position="98"/>
    </location>
</feature>
<dbReference type="InterPro" id="IPR017930">
    <property type="entry name" value="Myb_dom"/>
</dbReference>
<dbReference type="PROSITE" id="PS51294">
    <property type="entry name" value="HTH_MYB"/>
    <property type="match status" value="1"/>
</dbReference>
<dbReference type="GeneID" id="43590029"/>
<evidence type="ECO:0000256" key="1">
    <source>
        <dbReference type="SAM" id="MobiDB-lite"/>
    </source>
</evidence>
<reference evidence="2" key="2">
    <citation type="submission" date="2024-01" db="EMBL/GenBank/DDBJ databases">
        <title>Comparative genomics of Cryptococcus and Kwoniella reveals pathogenesis evolution and contrasting modes of karyotype evolution via chromosome fusion or intercentromeric recombination.</title>
        <authorList>
            <person name="Coelho M.A."/>
            <person name="David-Palma M."/>
            <person name="Shea T."/>
            <person name="Bowers K."/>
            <person name="McGinley-Smith S."/>
            <person name="Mohammad A.W."/>
            <person name="Gnirke A."/>
            <person name="Yurkov A.M."/>
            <person name="Nowrousian M."/>
            <person name="Sun S."/>
            <person name="Cuomo C.A."/>
            <person name="Heitman J."/>
        </authorList>
    </citation>
    <scope>NUCLEOTIDE SEQUENCE</scope>
    <source>
        <strain evidence="2">CBS 12478</strain>
    </source>
</reference>
<dbReference type="PROSITE" id="PS50090">
    <property type="entry name" value="MYB_LIKE"/>
    <property type="match status" value="1"/>
</dbReference>
<proteinExistence type="predicted"/>
<feature type="region of interest" description="Disordered" evidence="1">
    <location>
        <begin position="762"/>
        <end position="801"/>
    </location>
</feature>
<feature type="compositionally biased region" description="Low complexity" evidence="1">
    <location>
        <begin position="537"/>
        <end position="564"/>
    </location>
</feature>
<dbReference type="KEGG" id="ksn:43590029"/>
<feature type="compositionally biased region" description="Polar residues" evidence="1">
    <location>
        <begin position="565"/>
        <end position="575"/>
    </location>
</feature>
<feature type="compositionally biased region" description="Polar residues" evidence="1">
    <location>
        <begin position="32"/>
        <end position="57"/>
    </location>
</feature>
<feature type="compositionally biased region" description="Gly residues" evidence="1">
    <location>
        <begin position="367"/>
        <end position="380"/>
    </location>
</feature>
<dbReference type="Proteomes" id="UP000322225">
    <property type="component" value="Chromosome 14"/>
</dbReference>